<name>K0S5Y2_THAOC</name>
<evidence type="ECO:0000256" key="1">
    <source>
        <dbReference type="SAM" id="MobiDB-lite"/>
    </source>
</evidence>
<feature type="region of interest" description="Disordered" evidence="1">
    <location>
        <begin position="62"/>
        <end position="116"/>
    </location>
</feature>
<dbReference type="Proteomes" id="UP000266841">
    <property type="component" value="Unassembled WGS sequence"/>
</dbReference>
<reference evidence="2 3" key="1">
    <citation type="journal article" date="2012" name="Genome Biol.">
        <title>Genome and low-iron response of an oceanic diatom adapted to chronic iron limitation.</title>
        <authorList>
            <person name="Lommer M."/>
            <person name="Specht M."/>
            <person name="Roy A.S."/>
            <person name="Kraemer L."/>
            <person name="Andreson R."/>
            <person name="Gutowska M.A."/>
            <person name="Wolf J."/>
            <person name="Bergner S.V."/>
            <person name="Schilhabel M.B."/>
            <person name="Klostermeier U.C."/>
            <person name="Beiko R.G."/>
            <person name="Rosenstiel P."/>
            <person name="Hippler M."/>
            <person name="Laroche J."/>
        </authorList>
    </citation>
    <scope>NUCLEOTIDE SEQUENCE [LARGE SCALE GENOMIC DNA]</scope>
    <source>
        <strain evidence="2 3">CCMP1005</strain>
    </source>
</reference>
<feature type="compositionally biased region" description="Polar residues" evidence="1">
    <location>
        <begin position="99"/>
        <end position="109"/>
    </location>
</feature>
<dbReference type="EMBL" id="AGNL01019860">
    <property type="protein sequence ID" value="EJK61528.1"/>
    <property type="molecule type" value="Genomic_DNA"/>
</dbReference>
<evidence type="ECO:0000313" key="3">
    <source>
        <dbReference type="Proteomes" id="UP000266841"/>
    </source>
</evidence>
<evidence type="ECO:0000313" key="2">
    <source>
        <dbReference type="EMBL" id="EJK61528.1"/>
    </source>
</evidence>
<feature type="compositionally biased region" description="Basic and acidic residues" evidence="1">
    <location>
        <begin position="10"/>
        <end position="29"/>
    </location>
</feature>
<accession>K0S5Y2</accession>
<sequence length="116" mass="13109">MWFPPSAPAERLDSSGRSELSTRRPEKMTPHQTFSTPFASRCRQSSRRADCRFLAITILEHAQRRERESQVPSHPPKGPTELCLARYPGTTERPRLFDSTPTAAVSQSRTAKEAAR</sequence>
<keyword evidence="3" id="KW-1185">Reference proteome</keyword>
<organism evidence="2 3">
    <name type="scientific">Thalassiosira oceanica</name>
    <name type="common">Marine diatom</name>
    <dbReference type="NCBI Taxonomy" id="159749"/>
    <lineage>
        <taxon>Eukaryota</taxon>
        <taxon>Sar</taxon>
        <taxon>Stramenopiles</taxon>
        <taxon>Ochrophyta</taxon>
        <taxon>Bacillariophyta</taxon>
        <taxon>Coscinodiscophyceae</taxon>
        <taxon>Thalassiosirophycidae</taxon>
        <taxon>Thalassiosirales</taxon>
        <taxon>Thalassiosiraceae</taxon>
        <taxon>Thalassiosira</taxon>
    </lineage>
</organism>
<proteinExistence type="predicted"/>
<feature type="non-terminal residue" evidence="2">
    <location>
        <position position="116"/>
    </location>
</feature>
<gene>
    <name evidence="2" type="ORF">THAOC_17967</name>
</gene>
<feature type="region of interest" description="Disordered" evidence="1">
    <location>
        <begin position="1"/>
        <end position="41"/>
    </location>
</feature>
<comment type="caution">
    <text evidence="2">The sequence shown here is derived from an EMBL/GenBank/DDBJ whole genome shotgun (WGS) entry which is preliminary data.</text>
</comment>
<dbReference type="AlphaFoldDB" id="K0S5Y2"/>
<protein>
    <submittedName>
        <fullName evidence="2">Uncharacterized protein</fullName>
    </submittedName>
</protein>